<reference evidence="12" key="1">
    <citation type="submission" date="2022-11" db="EMBL/GenBank/DDBJ databases">
        <title>Robbsia betulipollinis sp. nov., isolated from pollen of birch (Betula pendula).</title>
        <authorList>
            <person name="Shi H."/>
            <person name="Ambika Manirajan B."/>
            <person name="Ratering S."/>
            <person name="Geissler-Plaum R."/>
            <person name="Schnell S."/>
        </authorList>
    </citation>
    <scope>NUCLEOTIDE SEQUENCE</scope>
    <source>
        <strain evidence="12">Bb-Pol-6</strain>
    </source>
</reference>
<gene>
    <name evidence="12" type="ORF">OVY01_19860</name>
</gene>
<dbReference type="Gene3D" id="1.20.1250.20">
    <property type="entry name" value="MFS general substrate transporter like domains"/>
    <property type="match status" value="1"/>
</dbReference>
<keyword evidence="6 10" id="KW-0472">Membrane</keyword>
<comment type="similarity">
    <text evidence="7">Belongs to the major facilitator superfamily. Drug:H(+) antiporter-3 (DHA3) (TC 2.A.1.21) family.</text>
</comment>
<evidence type="ECO:0000256" key="9">
    <source>
        <dbReference type="SAM" id="MobiDB-lite"/>
    </source>
</evidence>
<dbReference type="InterPro" id="IPR020846">
    <property type="entry name" value="MFS_dom"/>
</dbReference>
<evidence type="ECO:0000313" key="12">
    <source>
        <dbReference type="EMBL" id="MCY0389405.1"/>
    </source>
</evidence>
<keyword evidence="3" id="KW-1003">Cell membrane</keyword>
<evidence type="ECO:0000259" key="11">
    <source>
        <dbReference type="PROSITE" id="PS50850"/>
    </source>
</evidence>
<feature type="transmembrane region" description="Helical" evidence="10">
    <location>
        <begin position="12"/>
        <end position="35"/>
    </location>
</feature>
<comment type="caution">
    <text evidence="12">The sequence shown here is derived from an EMBL/GenBank/DDBJ whole genome shotgun (WGS) entry which is preliminary data.</text>
</comment>
<dbReference type="RefSeq" id="WP_267849307.1">
    <property type="nucleotide sequence ID" value="NZ_JAPMXC010000010.1"/>
</dbReference>
<feature type="transmembrane region" description="Helical" evidence="10">
    <location>
        <begin position="41"/>
        <end position="62"/>
    </location>
</feature>
<proteinExistence type="inferred from homology"/>
<evidence type="ECO:0000256" key="4">
    <source>
        <dbReference type="ARBA" id="ARBA00022692"/>
    </source>
</evidence>
<name>A0ABT3ZU14_9BURK</name>
<feature type="transmembrane region" description="Helical" evidence="10">
    <location>
        <begin position="74"/>
        <end position="94"/>
    </location>
</feature>
<dbReference type="CDD" id="cd06173">
    <property type="entry name" value="MFS_MefA_like"/>
    <property type="match status" value="1"/>
</dbReference>
<feature type="transmembrane region" description="Helical" evidence="10">
    <location>
        <begin position="361"/>
        <end position="385"/>
    </location>
</feature>
<evidence type="ECO:0000256" key="6">
    <source>
        <dbReference type="ARBA" id="ARBA00023136"/>
    </source>
</evidence>
<evidence type="ECO:0000256" key="1">
    <source>
        <dbReference type="ARBA" id="ARBA00004651"/>
    </source>
</evidence>
<comment type="subcellular location">
    <subcellularLocation>
        <location evidence="1">Cell membrane</location>
        <topology evidence="1">Multi-pass membrane protein</topology>
    </subcellularLocation>
</comment>
<dbReference type="InterPro" id="IPR036259">
    <property type="entry name" value="MFS_trans_sf"/>
</dbReference>
<evidence type="ECO:0000313" key="13">
    <source>
        <dbReference type="Proteomes" id="UP001082899"/>
    </source>
</evidence>
<dbReference type="Proteomes" id="UP001082899">
    <property type="component" value="Unassembled WGS sequence"/>
</dbReference>
<evidence type="ECO:0000256" key="2">
    <source>
        <dbReference type="ARBA" id="ARBA00022448"/>
    </source>
</evidence>
<dbReference type="PROSITE" id="PS50850">
    <property type="entry name" value="MFS"/>
    <property type="match status" value="1"/>
</dbReference>
<sequence length="427" mass="44879">MPEADIRRFIRFLMARIASSLSFQMLSVAVGWQIYRQTGSAFALGLVGLCQFLPMVALTLLVGHLADRFDRRRIVAICMGVEAVCAGVLALGVFTHHLSLPLIYLLIVLGGSARAFESPTMATLIPALVPRGDLARATAWSSSSNQTAQILGPALGGVVYAVSAGAAFAGSALLFLTGLLLITSLRLARRPTSRQPVTLASLFSGIHFIVRRPVIFGTISLDLFAVLLGGATALLPIFADHILKTGPWGLGLLRSAPAIGALCMSVCLARRPLAGPIGRILFGSLLLFGTATVVFALSRSIVLSLVALMVLGASDAVSVVVRTTLVQLQTPDDMLGRVSAVNMLFIGTSNQLGEFESGTTAAWFGTVPAVVIGGIGTILVSLLWMKLFPALRDIRSLEAAPTPAEADTQALKQAEAGADPTRAQAIR</sequence>
<keyword evidence="13" id="KW-1185">Reference proteome</keyword>
<dbReference type="Pfam" id="PF07690">
    <property type="entry name" value="MFS_1"/>
    <property type="match status" value="1"/>
</dbReference>
<feature type="domain" description="Major facilitator superfamily (MFS) profile" evidence="11">
    <location>
        <begin position="1"/>
        <end position="392"/>
    </location>
</feature>
<keyword evidence="4 10" id="KW-0812">Transmembrane</keyword>
<dbReference type="PANTHER" id="PTHR23513">
    <property type="entry name" value="INTEGRAL MEMBRANE EFFLUX PROTEIN-RELATED"/>
    <property type="match status" value="1"/>
</dbReference>
<dbReference type="PANTHER" id="PTHR23513:SF9">
    <property type="entry name" value="ENTEROBACTIN EXPORTER ENTS"/>
    <property type="match status" value="1"/>
</dbReference>
<feature type="transmembrane region" description="Helical" evidence="10">
    <location>
        <begin position="214"/>
        <end position="239"/>
    </location>
</feature>
<evidence type="ECO:0000256" key="8">
    <source>
        <dbReference type="ARBA" id="ARBA00040914"/>
    </source>
</evidence>
<evidence type="ECO:0000256" key="3">
    <source>
        <dbReference type="ARBA" id="ARBA00022475"/>
    </source>
</evidence>
<organism evidence="12 13">
    <name type="scientific">Robbsia betulipollinis</name>
    <dbReference type="NCBI Taxonomy" id="2981849"/>
    <lineage>
        <taxon>Bacteria</taxon>
        <taxon>Pseudomonadati</taxon>
        <taxon>Pseudomonadota</taxon>
        <taxon>Betaproteobacteria</taxon>
        <taxon>Burkholderiales</taxon>
        <taxon>Burkholderiaceae</taxon>
        <taxon>Robbsia</taxon>
    </lineage>
</organism>
<keyword evidence="2" id="KW-0813">Transport</keyword>
<feature type="transmembrane region" description="Helical" evidence="10">
    <location>
        <begin position="281"/>
        <end position="311"/>
    </location>
</feature>
<keyword evidence="5 10" id="KW-1133">Transmembrane helix</keyword>
<protein>
    <recommendedName>
        <fullName evidence="8">Multidrug efflux pump Tap</fullName>
    </recommendedName>
</protein>
<feature type="transmembrane region" description="Helical" evidence="10">
    <location>
        <begin position="158"/>
        <end position="182"/>
    </location>
</feature>
<evidence type="ECO:0000256" key="5">
    <source>
        <dbReference type="ARBA" id="ARBA00022989"/>
    </source>
</evidence>
<dbReference type="SUPFAM" id="SSF103473">
    <property type="entry name" value="MFS general substrate transporter"/>
    <property type="match status" value="1"/>
</dbReference>
<feature type="transmembrane region" description="Helical" evidence="10">
    <location>
        <begin position="251"/>
        <end position="269"/>
    </location>
</feature>
<evidence type="ECO:0000256" key="7">
    <source>
        <dbReference type="ARBA" id="ARBA00038075"/>
    </source>
</evidence>
<dbReference type="InterPro" id="IPR011701">
    <property type="entry name" value="MFS"/>
</dbReference>
<feature type="region of interest" description="Disordered" evidence="9">
    <location>
        <begin position="405"/>
        <end position="427"/>
    </location>
</feature>
<evidence type="ECO:0000256" key="10">
    <source>
        <dbReference type="SAM" id="Phobius"/>
    </source>
</evidence>
<accession>A0ABT3ZU14</accession>
<dbReference type="EMBL" id="JAPMXC010000010">
    <property type="protein sequence ID" value="MCY0389405.1"/>
    <property type="molecule type" value="Genomic_DNA"/>
</dbReference>